<reference evidence="1" key="1">
    <citation type="submission" date="2020-04" db="EMBL/GenBank/DDBJ databases">
        <authorList>
            <person name="Chiriac C."/>
            <person name="Salcher M."/>
            <person name="Ghai R."/>
            <person name="Kavagutti S V."/>
        </authorList>
    </citation>
    <scope>NUCLEOTIDE SEQUENCE</scope>
</reference>
<proteinExistence type="predicted"/>
<accession>A0A6J5LHG2</accession>
<organism evidence="1">
    <name type="scientific">uncultured Caudovirales phage</name>
    <dbReference type="NCBI Taxonomy" id="2100421"/>
    <lineage>
        <taxon>Viruses</taxon>
        <taxon>Duplodnaviria</taxon>
        <taxon>Heunggongvirae</taxon>
        <taxon>Uroviricota</taxon>
        <taxon>Caudoviricetes</taxon>
        <taxon>Peduoviridae</taxon>
        <taxon>Maltschvirus</taxon>
        <taxon>Maltschvirus maltsch</taxon>
    </lineage>
</organism>
<dbReference type="EMBL" id="LR796247">
    <property type="protein sequence ID" value="CAB4131059.1"/>
    <property type="molecule type" value="Genomic_DNA"/>
</dbReference>
<name>A0A6J5LHG2_9CAUD</name>
<protein>
    <submittedName>
        <fullName evidence="1">Uncharacterized protein</fullName>
    </submittedName>
</protein>
<evidence type="ECO:0000313" key="1">
    <source>
        <dbReference type="EMBL" id="CAB4131059.1"/>
    </source>
</evidence>
<gene>
    <name evidence="1" type="ORF">UFOVP132_38</name>
</gene>
<sequence length="80" mass="9187">MGINPSKGSTRSKTLDRLSKWAEKLGIEYFCIHTIGVYKPAYIDYNTLMDYTQLYDKVLALGNFPSCKLEILGIEHFEVH</sequence>